<accession>A0A0F9BXZ4</accession>
<organism evidence="1">
    <name type="scientific">marine sediment metagenome</name>
    <dbReference type="NCBI Taxonomy" id="412755"/>
    <lineage>
        <taxon>unclassified sequences</taxon>
        <taxon>metagenomes</taxon>
        <taxon>ecological metagenomes</taxon>
    </lineage>
</organism>
<protein>
    <submittedName>
        <fullName evidence="1">Uncharacterized protein</fullName>
    </submittedName>
</protein>
<name>A0A0F9BXZ4_9ZZZZ</name>
<proteinExistence type="predicted"/>
<comment type="caution">
    <text evidence="1">The sequence shown here is derived from an EMBL/GenBank/DDBJ whole genome shotgun (WGS) entry which is preliminary data.</text>
</comment>
<dbReference type="EMBL" id="LAZR01035727">
    <property type="protein sequence ID" value="KKL26739.1"/>
    <property type="molecule type" value="Genomic_DNA"/>
</dbReference>
<gene>
    <name evidence="1" type="ORF">LCGC14_2392250</name>
</gene>
<sequence length="56" mass="6646">MRTVKQWLEEKDLPTELGRVFVPKEEWEHDWFDNLHVPRCAKCQCDSGSVKSQKPC</sequence>
<evidence type="ECO:0000313" key="1">
    <source>
        <dbReference type="EMBL" id="KKL26739.1"/>
    </source>
</evidence>
<feature type="non-terminal residue" evidence="1">
    <location>
        <position position="56"/>
    </location>
</feature>
<dbReference type="AlphaFoldDB" id="A0A0F9BXZ4"/>
<reference evidence="1" key="1">
    <citation type="journal article" date="2015" name="Nature">
        <title>Complex archaea that bridge the gap between prokaryotes and eukaryotes.</title>
        <authorList>
            <person name="Spang A."/>
            <person name="Saw J.H."/>
            <person name="Jorgensen S.L."/>
            <person name="Zaremba-Niedzwiedzka K."/>
            <person name="Martijn J."/>
            <person name="Lind A.E."/>
            <person name="van Eijk R."/>
            <person name="Schleper C."/>
            <person name="Guy L."/>
            <person name="Ettema T.J."/>
        </authorList>
    </citation>
    <scope>NUCLEOTIDE SEQUENCE</scope>
</reference>